<sequence>MNENMSVRESKQEIAPKENVELRSLPTRKYLDETVIPLLLEGLSILTKERPPTSEKAVEWLAAFLLKNKEYKSQQGVTSSH</sequence>
<gene>
    <name evidence="4" type="ORF">GSOID_T00009593001</name>
</gene>
<comment type="subcellular location">
    <subcellularLocation>
        <location evidence="1">Nucleus</location>
    </subcellularLocation>
</comment>
<organism evidence="4">
    <name type="scientific">Oikopleura dioica</name>
    <name type="common">Tunicate</name>
    <dbReference type="NCBI Taxonomy" id="34765"/>
    <lineage>
        <taxon>Eukaryota</taxon>
        <taxon>Metazoa</taxon>
        <taxon>Chordata</taxon>
        <taxon>Tunicata</taxon>
        <taxon>Appendicularia</taxon>
        <taxon>Copelata</taxon>
        <taxon>Oikopleuridae</taxon>
        <taxon>Oikopleura</taxon>
    </lineage>
</organism>
<evidence type="ECO:0000313" key="5">
    <source>
        <dbReference type="Proteomes" id="UP000001307"/>
    </source>
</evidence>
<accession>E4XF56</accession>
<keyword evidence="3" id="KW-0539">Nucleus</keyword>
<comment type="similarity">
    <text evidence="2">Belongs to the dpy-30 family.</text>
</comment>
<evidence type="ECO:0000256" key="2">
    <source>
        <dbReference type="ARBA" id="ARBA00010849"/>
    </source>
</evidence>
<dbReference type="OrthoDB" id="417678at2759"/>
<keyword evidence="5" id="KW-1185">Reference proteome</keyword>
<dbReference type="CDD" id="cd22965">
    <property type="entry name" value="DD_DPY30_SDC1"/>
    <property type="match status" value="1"/>
</dbReference>
<reference evidence="4" key="1">
    <citation type="journal article" date="2010" name="Science">
        <title>Plasticity of animal genome architecture unmasked by rapid evolution of a pelagic tunicate.</title>
        <authorList>
            <person name="Denoeud F."/>
            <person name="Henriet S."/>
            <person name="Mungpakdee S."/>
            <person name="Aury J.M."/>
            <person name="Da Silva C."/>
            <person name="Brinkmann H."/>
            <person name="Mikhaleva J."/>
            <person name="Olsen L.C."/>
            <person name="Jubin C."/>
            <person name="Canestro C."/>
            <person name="Bouquet J.M."/>
            <person name="Danks G."/>
            <person name="Poulain J."/>
            <person name="Campsteijn C."/>
            <person name="Adamski M."/>
            <person name="Cross I."/>
            <person name="Yadetie F."/>
            <person name="Muffato M."/>
            <person name="Louis A."/>
            <person name="Butcher S."/>
            <person name="Tsagkogeorga G."/>
            <person name="Konrad A."/>
            <person name="Singh S."/>
            <person name="Jensen M.F."/>
            <person name="Cong E.H."/>
            <person name="Eikeseth-Otteraa H."/>
            <person name="Noel B."/>
            <person name="Anthouard V."/>
            <person name="Porcel B.M."/>
            <person name="Kachouri-Lafond R."/>
            <person name="Nishino A."/>
            <person name="Ugolini M."/>
            <person name="Chourrout P."/>
            <person name="Nishida H."/>
            <person name="Aasland R."/>
            <person name="Huzurbazar S."/>
            <person name="Westhof E."/>
            <person name="Delsuc F."/>
            <person name="Lehrach H."/>
            <person name="Reinhardt R."/>
            <person name="Weissenbach J."/>
            <person name="Roy S.W."/>
            <person name="Artiguenave F."/>
            <person name="Postlethwait J.H."/>
            <person name="Manak J.R."/>
            <person name="Thompson E.M."/>
            <person name="Jaillon O."/>
            <person name="Du Pasquier L."/>
            <person name="Boudinot P."/>
            <person name="Liberles D.A."/>
            <person name="Volff J.N."/>
            <person name="Philippe H."/>
            <person name="Lenhard B."/>
            <person name="Roest Crollius H."/>
            <person name="Wincker P."/>
            <person name="Chourrout D."/>
        </authorList>
    </citation>
    <scope>NUCLEOTIDE SEQUENCE [LARGE SCALE GENOMIC DNA]</scope>
</reference>
<dbReference type="Proteomes" id="UP000001307">
    <property type="component" value="Unassembled WGS sequence"/>
</dbReference>
<dbReference type="InParanoid" id="E4XF56"/>
<name>E4XF56_OIKDI</name>
<dbReference type="EMBL" id="FN653044">
    <property type="protein sequence ID" value="CBY24241.1"/>
    <property type="molecule type" value="Genomic_DNA"/>
</dbReference>
<protein>
    <recommendedName>
        <fullName evidence="6">Dpy-30-like protein</fullName>
    </recommendedName>
</protein>
<proteinExistence type="inferred from homology"/>
<evidence type="ECO:0000313" key="4">
    <source>
        <dbReference type="EMBL" id="CBY24241.1"/>
    </source>
</evidence>
<dbReference type="GO" id="GO:0005634">
    <property type="term" value="C:nucleus"/>
    <property type="evidence" value="ECO:0007669"/>
    <property type="project" value="UniProtKB-SubCell"/>
</dbReference>
<dbReference type="Pfam" id="PF05186">
    <property type="entry name" value="Dpy-30"/>
    <property type="match status" value="1"/>
</dbReference>
<dbReference type="AlphaFoldDB" id="E4XF56"/>
<dbReference type="Gene3D" id="1.20.890.10">
    <property type="entry name" value="cAMP-dependent protein kinase regulatory subunit, dimerization-anchoring domain"/>
    <property type="match status" value="1"/>
</dbReference>
<evidence type="ECO:0008006" key="6">
    <source>
        <dbReference type="Google" id="ProtNLM"/>
    </source>
</evidence>
<evidence type="ECO:0000256" key="3">
    <source>
        <dbReference type="ARBA" id="ARBA00023242"/>
    </source>
</evidence>
<evidence type="ECO:0000256" key="1">
    <source>
        <dbReference type="ARBA" id="ARBA00004123"/>
    </source>
</evidence>
<dbReference type="InterPro" id="IPR007858">
    <property type="entry name" value="Dpy-30_motif"/>
</dbReference>
<dbReference type="InterPro" id="IPR049629">
    <property type="entry name" value="DPY30_SDC1_DD"/>
</dbReference>